<dbReference type="PROSITE" id="PS50835">
    <property type="entry name" value="IG_LIKE"/>
    <property type="match status" value="1"/>
</dbReference>
<keyword evidence="3" id="KW-0677">Repeat</keyword>
<comment type="subcellular location">
    <subcellularLocation>
        <location evidence="1">Membrane</location>
    </subcellularLocation>
</comment>
<dbReference type="EMBL" id="CAJPWZ010001307">
    <property type="protein sequence ID" value="CAG2212654.1"/>
    <property type="molecule type" value="Genomic_DNA"/>
</dbReference>
<dbReference type="OrthoDB" id="6158624at2759"/>
<dbReference type="PANTHER" id="PTHR23277:SF108">
    <property type="entry name" value="FASCICLIN-3"/>
    <property type="match status" value="1"/>
</dbReference>
<dbReference type="AlphaFoldDB" id="A0A8S3RSX6"/>
<dbReference type="InterPro" id="IPR007110">
    <property type="entry name" value="Ig-like_dom"/>
</dbReference>
<evidence type="ECO:0000256" key="6">
    <source>
        <dbReference type="ARBA" id="ARBA00023180"/>
    </source>
</evidence>
<protein>
    <recommendedName>
        <fullName evidence="8">Ig-like domain-containing protein</fullName>
    </recommendedName>
</protein>
<keyword evidence="7" id="KW-1133">Transmembrane helix</keyword>
<dbReference type="Proteomes" id="UP000683360">
    <property type="component" value="Unassembled WGS sequence"/>
</dbReference>
<dbReference type="CDD" id="cd00096">
    <property type="entry name" value="Ig"/>
    <property type="match status" value="1"/>
</dbReference>
<feature type="domain" description="Ig-like" evidence="8">
    <location>
        <begin position="332"/>
        <end position="411"/>
    </location>
</feature>
<keyword evidence="2" id="KW-0732">Signal</keyword>
<evidence type="ECO:0000259" key="8">
    <source>
        <dbReference type="PROSITE" id="PS50835"/>
    </source>
</evidence>
<evidence type="ECO:0000256" key="3">
    <source>
        <dbReference type="ARBA" id="ARBA00022737"/>
    </source>
</evidence>
<feature type="transmembrane region" description="Helical" evidence="7">
    <location>
        <begin position="432"/>
        <end position="453"/>
    </location>
</feature>
<evidence type="ECO:0000313" key="9">
    <source>
        <dbReference type="EMBL" id="CAG2212654.1"/>
    </source>
</evidence>
<dbReference type="GO" id="GO:0007157">
    <property type="term" value="P:heterophilic cell-cell adhesion via plasma membrane cell adhesion molecules"/>
    <property type="evidence" value="ECO:0007669"/>
    <property type="project" value="TreeGrafter"/>
</dbReference>
<gene>
    <name evidence="9" type="ORF">MEDL_26614</name>
</gene>
<dbReference type="GO" id="GO:0005912">
    <property type="term" value="C:adherens junction"/>
    <property type="evidence" value="ECO:0007669"/>
    <property type="project" value="TreeGrafter"/>
</dbReference>
<evidence type="ECO:0000256" key="2">
    <source>
        <dbReference type="ARBA" id="ARBA00022729"/>
    </source>
</evidence>
<evidence type="ECO:0000256" key="7">
    <source>
        <dbReference type="SAM" id="Phobius"/>
    </source>
</evidence>
<name>A0A8S3RSX6_MYTED</name>
<sequence>MDVILHFPYSYLYIYSLLATCTCIYKPVDSLTVNVKVSINQNITGLIGNNDTSLTCVFINEANKRLTGVEVIAKNKTEDFNDGKPIAIFVPSRPTILHFNGLYLTGRVTLTNITSTSTNATLTFKELKCDDERDYLCKCSYKDIYGSALPPEKSQPTRISVHVISSKPDHISSIIVASTTEMQGFTSSIYNTTLSSQKGDIFSIPSSIETVTKTQLPSNDNLLLVYNEEDNVMFTCTGNIGNPPGKFIWQKSFPQGKTPITYTNETTYIEEIPGKCSFKGTSHLMVKIYAEDIKATIRCFEKSQANETDSFLETEPFDVLFQINHVDINKQPNLQQYDTKTDNITLSCKFKGIGNPQPSYVWFKEGKNNSILSNKSVYVIENVIRNNSGVYICEVYNIIDDIHYRKSNSVGIHIVYVDELPSSTDSSLLKIVIVYVIRVVCVVLFIGICVAVIKHFCIRPKKKETEETYYQTLSHDGITVNAEYTSVIHTNNTYVGEAKDDLVCSNGKERNENNSRNRDELLTGYLTCMPTTGSTSVNDPDNYDDVIASDQTVVYDEINQERTLNTEVSKAYKSISTDHGDHYDIIDVAMQSSVNDG</sequence>
<evidence type="ECO:0000256" key="1">
    <source>
        <dbReference type="ARBA" id="ARBA00004370"/>
    </source>
</evidence>
<dbReference type="SUPFAM" id="SSF48726">
    <property type="entry name" value="Immunoglobulin"/>
    <property type="match status" value="1"/>
</dbReference>
<dbReference type="SMART" id="SM00409">
    <property type="entry name" value="IG"/>
    <property type="match status" value="2"/>
</dbReference>
<proteinExistence type="predicted"/>
<dbReference type="GO" id="GO:0007156">
    <property type="term" value="P:homophilic cell adhesion via plasma membrane adhesion molecules"/>
    <property type="evidence" value="ECO:0007669"/>
    <property type="project" value="TreeGrafter"/>
</dbReference>
<dbReference type="InterPro" id="IPR036179">
    <property type="entry name" value="Ig-like_dom_sf"/>
</dbReference>
<keyword evidence="5" id="KW-1015">Disulfide bond</keyword>
<organism evidence="9 10">
    <name type="scientific">Mytilus edulis</name>
    <name type="common">Blue mussel</name>
    <dbReference type="NCBI Taxonomy" id="6550"/>
    <lineage>
        <taxon>Eukaryota</taxon>
        <taxon>Metazoa</taxon>
        <taxon>Spiralia</taxon>
        <taxon>Lophotrochozoa</taxon>
        <taxon>Mollusca</taxon>
        <taxon>Bivalvia</taxon>
        <taxon>Autobranchia</taxon>
        <taxon>Pteriomorphia</taxon>
        <taxon>Mytilida</taxon>
        <taxon>Mytiloidea</taxon>
        <taxon>Mytilidae</taxon>
        <taxon>Mytilinae</taxon>
        <taxon>Mytilus</taxon>
    </lineage>
</organism>
<keyword evidence="4 7" id="KW-0472">Membrane</keyword>
<evidence type="ECO:0000256" key="4">
    <source>
        <dbReference type="ARBA" id="ARBA00023136"/>
    </source>
</evidence>
<accession>A0A8S3RSX6</accession>
<dbReference type="InterPro" id="IPR013783">
    <property type="entry name" value="Ig-like_fold"/>
</dbReference>
<dbReference type="GO" id="GO:0016020">
    <property type="term" value="C:membrane"/>
    <property type="evidence" value="ECO:0007669"/>
    <property type="project" value="UniProtKB-SubCell"/>
</dbReference>
<keyword evidence="10" id="KW-1185">Reference proteome</keyword>
<dbReference type="PANTHER" id="PTHR23277">
    <property type="entry name" value="NECTIN-RELATED"/>
    <property type="match status" value="1"/>
</dbReference>
<dbReference type="Pfam" id="PF13927">
    <property type="entry name" value="Ig_3"/>
    <property type="match status" value="1"/>
</dbReference>
<dbReference type="InterPro" id="IPR051427">
    <property type="entry name" value="Nectin/Nectin-like"/>
</dbReference>
<dbReference type="Gene3D" id="2.60.40.10">
    <property type="entry name" value="Immunoglobulins"/>
    <property type="match status" value="3"/>
</dbReference>
<evidence type="ECO:0000256" key="5">
    <source>
        <dbReference type="ARBA" id="ARBA00023157"/>
    </source>
</evidence>
<keyword evidence="6" id="KW-0325">Glycoprotein</keyword>
<reference evidence="9" key="1">
    <citation type="submission" date="2021-03" db="EMBL/GenBank/DDBJ databases">
        <authorList>
            <person name="Bekaert M."/>
        </authorList>
    </citation>
    <scope>NUCLEOTIDE SEQUENCE</scope>
</reference>
<evidence type="ECO:0000313" key="10">
    <source>
        <dbReference type="Proteomes" id="UP000683360"/>
    </source>
</evidence>
<dbReference type="InterPro" id="IPR003599">
    <property type="entry name" value="Ig_sub"/>
</dbReference>
<comment type="caution">
    <text evidence="9">The sequence shown here is derived from an EMBL/GenBank/DDBJ whole genome shotgun (WGS) entry which is preliminary data.</text>
</comment>
<keyword evidence="7" id="KW-0812">Transmembrane</keyword>